<feature type="domain" description="TniQ" evidence="1">
    <location>
        <begin position="10"/>
        <end position="146"/>
    </location>
</feature>
<dbReference type="InterPro" id="IPR009492">
    <property type="entry name" value="TniQ"/>
</dbReference>
<evidence type="ECO:0000313" key="3">
    <source>
        <dbReference type="Proteomes" id="UP001431131"/>
    </source>
</evidence>
<evidence type="ECO:0000313" key="2">
    <source>
        <dbReference type="EMBL" id="MCH1627435.1"/>
    </source>
</evidence>
<gene>
    <name evidence="2" type="ORF">MJG50_19035</name>
</gene>
<dbReference type="AlphaFoldDB" id="A0AAW5E3D5"/>
<accession>A0AAW5E3D5</accession>
<organism evidence="2 3">
    <name type="scientific">Fredinandcohnia quinoae</name>
    <dbReference type="NCBI Taxonomy" id="2918902"/>
    <lineage>
        <taxon>Bacteria</taxon>
        <taxon>Bacillati</taxon>
        <taxon>Bacillota</taxon>
        <taxon>Bacilli</taxon>
        <taxon>Bacillales</taxon>
        <taxon>Bacillaceae</taxon>
        <taxon>Fredinandcohnia</taxon>
    </lineage>
</organism>
<name>A0AAW5E3D5_9BACI</name>
<keyword evidence="3" id="KW-1185">Reference proteome</keyword>
<reference evidence="2" key="1">
    <citation type="submission" date="2022-02" db="EMBL/GenBank/DDBJ databases">
        <title>Fredinandcohnia quinoae sp. nov. isolated from Chenopodium quinoa seeds.</title>
        <authorList>
            <person name="Saati-Santamaria Z."/>
            <person name="Flores-Felix J.D."/>
            <person name="Igual J.M."/>
            <person name="Velazquez E."/>
            <person name="Garcia-Fraile P."/>
            <person name="Martinez-Molina E."/>
        </authorList>
    </citation>
    <scope>NUCLEOTIDE SEQUENCE</scope>
    <source>
        <strain evidence="2">SECRCQ15</strain>
    </source>
</reference>
<evidence type="ECO:0000259" key="1">
    <source>
        <dbReference type="Pfam" id="PF06527"/>
    </source>
</evidence>
<sequence length="620" mass="72332">MENIIRLLVSPPPIFDESLEGYIARLTTINGYESVRWICDEANILTNYKKNIATVGNISYQKDNIRKLSAITGSPDKMLWDLTFHNQFGNVNESGSSNFIDKFLHSFALNGWKIKICPKCLKENNYIRKLWSLSIYNVCHLHSCALIKECPYCGEAINISYIPIGSCRCGGNLCSIEEANVTDLIRNVEHFLYSKLYCIEELGSYTNNYLLNLEFKLVVFLIMYFARKIDKVLKSEKIFMSTQASFALFYDWKENFYNFLDDYTKQPKGSDFTGLRKDFGTLHKDVLGEFKNTFPNQLEFITSAFEEYLTEKWDRGYLTNYTTKRFGLERKWLSKDEVVEILRIAPFTLDGLIEAGVIPARVHIKAERKLVLIHRDSVKKYISESKREINVQETREKLGITDVSIIKLIDAGILIGENRLKNKKTWSINTESVDKILEKFESKVRNEVNLSKDRLISFHKCLRITVGEHKDIVDFIKAVFSDEINQIFSKENKKGLIKYYFIEDEIRKVMGEENIYSLSQISRELEVEKILVSFWIKKGFIQGEVTDKKIRITKEDFEKFMSTYITMKEICRRTNYRPRTVLAYFKGYNINAQSGGKVDGSRMYLFFRKDIEPIIKSWVL</sequence>
<protein>
    <submittedName>
        <fullName evidence="2">TniQ family protein</fullName>
    </submittedName>
</protein>
<proteinExistence type="predicted"/>
<dbReference type="RefSeq" id="WP_240257353.1">
    <property type="nucleotide sequence ID" value="NZ_JAKTTI010000041.1"/>
</dbReference>
<dbReference type="EMBL" id="JAKTTI010000041">
    <property type="protein sequence ID" value="MCH1627435.1"/>
    <property type="molecule type" value="Genomic_DNA"/>
</dbReference>
<comment type="caution">
    <text evidence="2">The sequence shown here is derived from an EMBL/GenBank/DDBJ whole genome shotgun (WGS) entry which is preliminary data.</text>
</comment>
<dbReference type="Pfam" id="PF06527">
    <property type="entry name" value="TniQ"/>
    <property type="match status" value="1"/>
</dbReference>
<dbReference type="Proteomes" id="UP001431131">
    <property type="component" value="Unassembled WGS sequence"/>
</dbReference>